<proteinExistence type="predicted"/>
<name>A0AAD6ZT39_9AGAR</name>
<reference evidence="2" key="1">
    <citation type="submission" date="2023-03" db="EMBL/GenBank/DDBJ databases">
        <title>Massive genome expansion in bonnet fungi (Mycena s.s.) driven by repeated elements and novel gene families across ecological guilds.</title>
        <authorList>
            <consortium name="Lawrence Berkeley National Laboratory"/>
            <person name="Harder C.B."/>
            <person name="Miyauchi S."/>
            <person name="Viragh M."/>
            <person name="Kuo A."/>
            <person name="Thoen E."/>
            <person name="Andreopoulos B."/>
            <person name="Lu D."/>
            <person name="Skrede I."/>
            <person name="Drula E."/>
            <person name="Henrissat B."/>
            <person name="Morin E."/>
            <person name="Kohler A."/>
            <person name="Barry K."/>
            <person name="LaButti K."/>
            <person name="Morin E."/>
            <person name="Salamov A."/>
            <person name="Lipzen A."/>
            <person name="Mereny Z."/>
            <person name="Hegedus B."/>
            <person name="Baldrian P."/>
            <person name="Stursova M."/>
            <person name="Weitz H."/>
            <person name="Taylor A."/>
            <person name="Grigoriev I.V."/>
            <person name="Nagy L.G."/>
            <person name="Martin F."/>
            <person name="Kauserud H."/>
        </authorList>
    </citation>
    <scope>NUCLEOTIDE SEQUENCE</scope>
    <source>
        <strain evidence="2">CBHHK002</strain>
    </source>
</reference>
<protein>
    <submittedName>
        <fullName evidence="2">Uncharacterized protein</fullName>
    </submittedName>
</protein>
<feature type="region of interest" description="Disordered" evidence="1">
    <location>
        <begin position="72"/>
        <end position="109"/>
    </location>
</feature>
<evidence type="ECO:0000313" key="3">
    <source>
        <dbReference type="Proteomes" id="UP001218218"/>
    </source>
</evidence>
<feature type="compositionally biased region" description="Acidic residues" evidence="1">
    <location>
        <begin position="80"/>
        <end position="102"/>
    </location>
</feature>
<dbReference type="AlphaFoldDB" id="A0AAD6ZT39"/>
<dbReference type="EMBL" id="JARIHO010000030">
    <property type="protein sequence ID" value="KAJ7336894.1"/>
    <property type="molecule type" value="Genomic_DNA"/>
</dbReference>
<accession>A0AAD6ZT39</accession>
<organism evidence="2 3">
    <name type="scientific">Mycena albidolilacea</name>
    <dbReference type="NCBI Taxonomy" id="1033008"/>
    <lineage>
        <taxon>Eukaryota</taxon>
        <taxon>Fungi</taxon>
        <taxon>Dikarya</taxon>
        <taxon>Basidiomycota</taxon>
        <taxon>Agaricomycotina</taxon>
        <taxon>Agaricomycetes</taxon>
        <taxon>Agaricomycetidae</taxon>
        <taxon>Agaricales</taxon>
        <taxon>Marasmiineae</taxon>
        <taxon>Mycenaceae</taxon>
        <taxon>Mycena</taxon>
    </lineage>
</organism>
<gene>
    <name evidence="2" type="ORF">DFH08DRAFT_964854</name>
</gene>
<evidence type="ECO:0000313" key="2">
    <source>
        <dbReference type="EMBL" id="KAJ7336894.1"/>
    </source>
</evidence>
<dbReference type="Proteomes" id="UP001218218">
    <property type="component" value="Unassembled WGS sequence"/>
</dbReference>
<sequence length="109" mass="11617">MTLAKALEKCLRAEGKESLAIQAGLLRMECRQFTALHMSRLLKLSKVPGLTGSILPGISICLFLRDSDTDICAPSPLPSPEDDGAAAPADNDDTDVESDDQDGMMARPS</sequence>
<evidence type="ECO:0000256" key="1">
    <source>
        <dbReference type="SAM" id="MobiDB-lite"/>
    </source>
</evidence>
<keyword evidence="3" id="KW-1185">Reference proteome</keyword>
<comment type="caution">
    <text evidence="2">The sequence shown here is derived from an EMBL/GenBank/DDBJ whole genome shotgun (WGS) entry which is preliminary data.</text>
</comment>